<gene>
    <name evidence="1" type="ORF">SAMN05660206_101155</name>
</gene>
<evidence type="ECO:0000313" key="1">
    <source>
        <dbReference type="EMBL" id="SFS32518.1"/>
    </source>
</evidence>
<dbReference type="Proteomes" id="UP000198785">
    <property type="component" value="Unassembled WGS sequence"/>
</dbReference>
<accession>A0A1I6NXG2</accession>
<dbReference type="OrthoDB" id="285538at2"/>
<keyword evidence="2" id="KW-1185">Reference proteome</keyword>
<reference evidence="1 2" key="1">
    <citation type="submission" date="2016-10" db="EMBL/GenBank/DDBJ databases">
        <authorList>
            <person name="de Groot N.N."/>
        </authorList>
    </citation>
    <scope>NUCLEOTIDE SEQUENCE [LARGE SCALE GENOMIC DNA]</scope>
    <source>
        <strain evidence="1 2">DSM 22789</strain>
    </source>
</reference>
<sequence>MIPQTYEQWKSCIINDCKINLTKDFAKQRLAVYQDPDNKETQRFISLYGEQHLKNIINWFKQI</sequence>
<proteinExistence type="predicted"/>
<dbReference type="RefSeq" id="WP_093363253.1">
    <property type="nucleotide sequence ID" value="NZ_FOZZ01000001.1"/>
</dbReference>
<dbReference type="AlphaFoldDB" id="A0A1I6NXG2"/>
<name>A0A1I6NXG2_9SPHI</name>
<dbReference type="EMBL" id="FOZZ01000001">
    <property type="protein sequence ID" value="SFS32518.1"/>
    <property type="molecule type" value="Genomic_DNA"/>
</dbReference>
<evidence type="ECO:0000313" key="2">
    <source>
        <dbReference type="Proteomes" id="UP000198785"/>
    </source>
</evidence>
<organism evidence="1 2">
    <name type="scientific">Sphingobacterium wenxiniae</name>
    <dbReference type="NCBI Taxonomy" id="683125"/>
    <lineage>
        <taxon>Bacteria</taxon>
        <taxon>Pseudomonadati</taxon>
        <taxon>Bacteroidota</taxon>
        <taxon>Sphingobacteriia</taxon>
        <taxon>Sphingobacteriales</taxon>
        <taxon>Sphingobacteriaceae</taxon>
        <taxon>Sphingobacterium</taxon>
    </lineage>
</organism>
<dbReference type="STRING" id="683125.SAMN05660206_101155"/>
<protein>
    <submittedName>
        <fullName evidence="1">Uncharacterized protein</fullName>
    </submittedName>
</protein>